<feature type="transmembrane region" description="Helical" evidence="6">
    <location>
        <begin position="120"/>
        <end position="137"/>
    </location>
</feature>
<comment type="subcellular location">
    <subcellularLocation>
        <location evidence="1">Membrane</location>
        <topology evidence="1">Multi-pass membrane protein</topology>
    </subcellularLocation>
</comment>
<feature type="transmembrane region" description="Helical" evidence="6">
    <location>
        <begin position="57"/>
        <end position="84"/>
    </location>
</feature>
<feature type="transmembrane region" description="Helical" evidence="6">
    <location>
        <begin position="175"/>
        <end position="193"/>
    </location>
</feature>
<proteinExistence type="inferred from homology"/>
<dbReference type="OrthoDB" id="7572844at2"/>
<evidence type="ECO:0000256" key="1">
    <source>
        <dbReference type="ARBA" id="ARBA00004141"/>
    </source>
</evidence>
<evidence type="ECO:0000313" key="8">
    <source>
        <dbReference type="Proteomes" id="UP000179467"/>
    </source>
</evidence>
<gene>
    <name evidence="7" type="primary">ybhL_2</name>
    <name evidence="7" type="ORF">BHE75_03792</name>
</gene>
<evidence type="ECO:0000256" key="5">
    <source>
        <dbReference type="ARBA" id="ARBA00023136"/>
    </source>
</evidence>
<organism evidence="7 8">
    <name type="scientific">Edaphosphingomonas haloaromaticamans</name>
    <dbReference type="NCBI Taxonomy" id="653954"/>
    <lineage>
        <taxon>Bacteria</taxon>
        <taxon>Pseudomonadati</taxon>
        <taxon>Pseudomonadota</taxon>
        <taxon>Alphaproteobacteria</taxon>
        <taxon>Sphingomonadales</taxon>
        <taxon>Rhizorhabdaceae</taxon>
        <taxon>Edaphosphingomonas</taxon>
    </lineage>
</organism>
<feature type="transmembrane region" description="Helical" evidence="6">
    <location>
        <begin position="30"/>
        <end position="51"/>
    </location>
</feature>
<evidence type="ECO:0000256" key="3">
    <source>
        <dbReference type="ARBA" id="ARBA00022692"/>
    </source>
</evidence>
<accession>A0A1S1HK11</accession>
<comment type="caution">
    <text evidence="7">The sequence shown here is derived from an EMBL/GenBank/DDBJ whole genome shotgun (WGS) entry which is preliminary data.</text>
</comment>
<dbReference type="Proteomes" id="UP000179467">
    <property type="component" value="Unassembled WGS sequence"/>
</dbReference>
<dbReference type="InterPro" id="IPR006214">
    <property type="entry name" value="Bax_inhibitor_1-related"/>
</dbReference>
<dbReference type="EMBL" id="MIPT01000001">
    <property type="protein sequence ID" value="OHT21781.1"/>
    <property type="molecule type" value="Genomic_DNA"/>
</dbReference>
<feature type="transmembrane region" description="Helical" evidence="6">
    <location>
        <begin position="96"/>
        <end position="114"/>
    </location>
</feature>
<evidence type="ECO:0000313" key="7">
    <source>
        <dbReference type="EMBL" id="OHT21781.1"/>
    </source>
</evidence>
<dbReference type="GO" id="GO:0005886">
    <property type="term" value="C:plasma membrane"/>
    <property type="evidence" value="ECO:0007669"/>
    <property type="project" value="TreeGrafter"/>
</dbReference>
<feature type="transmembrane region" description="Helical" evidence="6">
    <location>
        <begin position="213"/>
        <end position="233"/>
    </location>
</feature>
<keyword evidence="8" id="KW-1185">Reference proteome</keyword>
<reference evidence="7 8" key="1">
    <citation type="submission" date="2016-09" db="EMBL/GenBank/DDBJ databases">
        <title>Metabolic pathway, cell adaptation mechanisms and a novel monoxygenase revealed through proteogenomic-transcription analysis of a Sphingomonas haloaromaticamans strain degrading the fungicide ortho-phenylphenol.</title>
        <authorList>
            <person name="Perruchon C."/>
            <person name="Papadopoulou E.S."/>
            <person name="Rousidou C."/>
            <person name="Vasileiadis S."/>
            <person name="Tanou G."/>
            <person name="Amoutzias G."/>
            <person name="Molassiotis A."/>
            <person name="Karpouzas D.G."/>
        </authorList>
    </citation>
    <scope>NUCLEOTIDE SEQUENCE [LARGE SCALE GENOMIC DNA]</scope>
    <source>
        <strain evidence="7 8">P3</strain>
    </source>
</reference>
<evidence type="ECO:0000256" key="2">
    <source>
        <dbReference type="ARBA" id="ARBA00010350"/>
    </source>
</evidence>
<comment type="similarity">
    <text evidence="2 6">Belongs to the BI1 family.</text>
</comment>
<dbReference type="AlphaFoldDB" id="A0A1S1HK11"/>
<keyword evidence="5 6" id="KW-0472">Membrane</keyword>
<dbReference type="Pfam" id="PF01027">
    <property type="entry name" value="Bax1-I"/>
    <property type="match status" value="1"/>
</dbReference>
<keyword evidence="3 6" id="KW-0812">Transmembrane</keyword>
<dbReference type="PANTHER" id="PTHR23291:SF50">
    <property type="entry name" value="PROTEIN LIFEGUARD 4"/>
    <property type="match status" value="1"/>
</dbReference>
<feature type="transmembrane region" description="Helical" evidence="6">
    <location>
        <begin position="149"/>
        <end position="169"/>
    </location>
</feature>
<evidence type="ECO:0000256" key="4">
    <source>
        <dbReference type="ARBA" id="ARBA00022989"/>
    </source>
</evidence>
<evidence type="ECO:0000256" key="6">
    <source>
        <dbReference type="RuleBase" id="RU004379"/>
    </source>
</evidence>
<name>A0A1S1HK11_9SPHN</name>
<sequence length="241" mass="25219">MLHRSNEFEWPASGNANGGYRGLGAYMSAVYLHMAGGVIISAAFALLVAYSRSLAGALFTAGGLTTVGWIVTLAPLGLVILLGAGIDRLPASTARAIFILYAALVGLSLGSVLLTYSSGSVGYTFVSAAAGFAVLALMGTSTRRDLSGLSAFFTIALVGLIVTMLLNLFMRSGTLDLLTSGVGILLFAGLTAFDAQRLKRQYEEGAADGRNGAAVLGALTLYLDFLNLFLSLLRFTGRERW</sequence>
<dbReference type="PANTHER" id="PTHR23291">
    <property type="entry name" value="BAX INHIBITOR-RELATED"/>
    <property type="match status" value="1"/>
</dbReference>
<keyword evidence="4 6" id="KW-1133">Transmembrane helix</keyword>
<protein>
    <submittedName>
        <fullName evidence="7">Inner membrane protein YbhL</fullName>
    </submittedName>
</protein>
<dbReference type="CDD" id="cd10432">
    <property type="entry name" value="BI-1-like_bacterial"/>
    <property type="match status" value="1"/>
</dbReference>